<organism evidence="3 4">
    <name type="scientific">Chlamydomonas eustigma</name>
    <dbReference type="NCBI Taxonomy" id="1157962"/>
    <lineage>
        <taxon>Eukaryota</taxon>
        <taxon>Viridiplantae</taxon>
        <taxon>Chlorophyta</taxon>
        <taxon>core chlorophytes</taxon>
        <taxon>Chlorophyceae</taxon>
        <taxon>CS clade</taxon>
        <taxon>Chlamydomonadales</taxon>
        <taxon>Chlamydomonadaceae</taxon>
        <taxon>Chlamydomonas</taxon>
    </lineage>
</organism>
<dbReference type="PANTHER" id="PTHR31214:SF2">
    <property type="entry name" value="PROTEIN FAM221A"/>
    <property type="match status" value="1"/>
</dbReference>
<keyword evidence="4" id="KW-1185">Reference proteome</keyword>
<sequence length="180" mass="19561">MHGSAASVCQSAYLFGVNQDVFVVTGIRSTARSVREIRLQSAWILRCRCKHKHVEHEPVSHTCVKTGCQCVQFNSPWVCNCNHPWDVHTQLILEREVMTKNGLMMAAAADATDTRGVEGGGASSSSYTGSLMSSHSANYAADNKQGGLAARATDYFEVGGSLAPEVNRWDLLRRGGEESN</sequence>
<comment type="similarity">
    <text evidence="1">Belongs to the FAM221 family.</text>
</comment>
<proteinExistence type="inferred from homology"/>
<name>A0A250X0N3_9CHLO</name>
<reference evidence="3 4" key="1">
    <citation type="submission" date="2017-08" db="EMBL/GenBank/DDBJ databases">
        <title>Acidophilic green algal genome provides insights into adaptation to an acidic environment.</title>
        <authorList>
            <person name="Hirooka S."/>
            <person name="Hirose Y."/>
            <person name="Kanesaki Y."/>
            <person name="Higuchi S."/>
            <person name="Fujiwara T."/>
            <person name="Onuma R."/>
            <person name="Era A."/>
            <person name="Ohbayashi R."/>
            <person name="Uzuka A."/>
            <person name="Nozaki H."/>
            <person name="Yoshikawa H."/>
            <person name="Miyagishima S.Y."/>
        </authorList>
    </citation>
    <scope>NUCLEOTIDE SEQUENCE [LARGE SCALE GENOMIC DNA]</scope>
    <source>
        <strain evidence="3 4">NIES-2499</strain>
    </source>
</reference>
<dbReference type="InterPro" id="IPR026755">
    <property type="entry name" value="Fam221a/b"/>
</dbReference>
<dbReference type="EMBL" id="BEGY01000018">
    <property type="protein sequence ID" value="GAX76641.1"/>
    <property type="molecule type" value="Genomic_DNA"/>
</dbReference>
<evidence type="ECO:0000313" key="3">
    <source>
        <dbReference type="EMBL" id="GAX76641.1"/>
    </source>
</evidence>
<dbReference type="Proteomes" id="UP000232323">
    <property type="component" value="Unassembled WGS sequence"/>
</dbReference>
<accession>A0A250X0N3</accession>
<protein>
    <recommendedName>
        <fullName evidence="2">Protein FAM221A</fullName>
    </recommendedName>
</protein>
<dbReference type="Pfam" id="PF14753">
    <property type="entry name" value="FAM221"/>
    <property type="match status" value="1"/>
</dbReference>
<gene>
    <name evidence="3" type="ORF">CEUSTIGMA_g4087.t1</name>
</gene>
<evidence type="ECO:0000256" key="2">
    <source>
        <dbReference type="ARBA" id="ARBA00039630"/>
    </source>
</evidence>
<dbReference type="PANTHER" id="PTHR31214">
    <property type="entry name" value="PROTEIN FAM221A-RELATED"/>
    <property type="match status" value="1"/>
</dbReference>
<evidence type="ECO:0000313" key="4">
    <source>
        <dbReference type="Proteomes" id="UP000232323"/>
    </source>
</evidence>
<evidence type="ECO:0000256" key="1">
    <source>
        <dbReference type="ARBA" id="ARBA00011026"/>
    </source>
</evidence>
<comment type="caution">
    <text evidence="3">The sequence shown here is derived from an EMBL/GenBank/DDBJ whole genome shotgun (WGS) entry which is preliminary data.</text>
</comment>
<dbReference type="OrthoDB" id="196393at2759"/>
<dbReference type="AlphaFoldDB" id="A0A250X0N3"/>